<accession>A0A1F5NJV2</accession>
<comment type="caution">
    <text evidence="1">The sequence shown here is derived from an EMBL/GenBank/DDBJ whole genome shotgun (WGS) entry which is preliminary data.</text>
</comment>
<evidence type="ECO:0000313" key="1">
    <source>
        <dbReference type="EMBL" id="OGE77925.1"/>
    </source>
</evidence>
<dbReference type="EMBL" id="MFEK01000016">
    <property type="protein sequence ID" value="OGE77925.1"/>
    <property type="molecule type" value="Genomic_DNA"/>
</dbReference>
<organism evidence="1 2">
    <name type="scientific">Candidatus Doudnabacteria bacterium RIFCSPHIGHO2_01_FULL_46_14</name>
    <dbReference type="NCBI Taxonomy" id="1817824"/>
    <lineage>
        <taxon>Bacteria</taxon>
        <taxon>Candidatus Doudnaibacteriota</taxon>
    </lineage>
</organism>
<gene>
    <name evidence="1" type="ORF">A2751_02675</name>
</gene>
<evidence type="ECO:0000313" key="2">
    <source>
        <dbReference type="Proteomes" id="UP000176864"/>
    </source>
</evidence>
<reference evidence="1 2" key="1">
    <citation type="journal article" date="2016" name="Nat. Commun.">
        <title>Thousands of microbial genomes shed light on interconnected biogeochemical processes in an aquifer system.</title>
        <authorList>
            <person name="Anantharaman K."/>
            <person name="Brown C.T."/>
            <person name="Hug L.A."/>
            <person name="Sharon I."/>
            <person name="Castelle C.J."/>
            <person name="Probst A.J."/>
            <person name="Thomas B.C."/>
            <person name="Singh A."/>
            <person name="Wilkins M.J."/>
            <person name="Karaoz U."/>
            <person name="Brodie E.L."/>
            <person name="Williams K.H."/>
            <person name="Hubbard S.S."/>
            <person name="Banfield J.F."/>
        </authorList>
    </citation>
    <scope>NUCLEOTIDE SEQUENCE [LARGE SCALE GENOMIC DNA]</scope>
</reference>
<dbReference type="AlphaFoldDB" id="A0A1F5NJV2"/>
<proteinExistence type="predicted"/>
<dbReference type="STRING" id="1817824.A2751_02675"/>
<dbReference type="Proteomes" id="UP000176864">
    <property type="component" value="Unassembled WGS sequence"/>
</dbReference>
<protein>
    <submittedName>
        <fullName evidence="1">Uncharacterized protein</fullName>
    </submittedName>
</protein>
<name>A0A1F5NJV2_9BACT</name>
<sequence length="150" mass="16932">MSKHLLVSVFMVLVFSVVNGQSVSESRKIADFIHDSANAKKFLSREVDRNAIQVVFVFEGKRYTVNAGNGHSVLSYWVRPSGTVSSDRVSLSIFYDTDVDGVVDFGTKGVTEDHLFNRNSNRGIEHIPYWQEQYRSAVVQTLRFIASKQP</sequence>